<dbReference type="eggNOG" id="COG1040">
    <property type="taxonomic scope" value="Bacteria"/>
</dbReference>
<evidence type="ECO:0000256" key="1">
    <source>
        <dbReference type="ARBA" id="ARBA00008007"/>
    </source>
</evidence>
<keyword evidence="4" id="KW-1185">Reference proteome</keyword>
<dbReference type="Gene3D" id="3.40.50.2020">
    <property type="match status" value="1"/>
</dbReference>
<sequence length="225" mass="25916">MCGTQIEIDFNLRELVLPMKIKKRSICHQCDQEFERLGGIRCDGCGRSQKSIDLCEDCQKWEHQVGFVINNRSAFEYNDAMHEYMKQYKFTGDYRLRSVFTTEFEKLISKQQPDVIVPIPINKSTWQTRGFNQVTGITSNLRLIEALETINGSKETRQSKKNRAERMSSKQPFKLSGDVEITKKISHQRALIVDDVYTTGRTIYYAANLLLTLSPMSISSVTLAR</sequence>
<evidence type="ECO:0000313" key="4">
    <source>
        <dbReference type="Proteomes" id="UP000051820"/>
    </source>
</evidence>
<dbReference type="Pfam" id="PF00156">
    <property type="entry name" value="Pribosyltran"/>
    <property type="match status" value="1"/>
</dbReference>
<dbReference type="EMBL" id="AZGF01000001">
    <property type="protein sequence ID" value="KRM13605.1"/>
    <property type="molecule type" value="Genomic_DNA"/>
</dbReference>
<evidence type="ECO:0000313" key="3">
    <source>
        <dbReference type="EMBL" id="KRM13605.1"/>
    </source>
</evidence>
<proteinExistence type="inferred from homology"/>
<dbReference type="InterPro" id="IPR051910">
    <property type="entry name" value="ComF/GntX_DNA_util-trans"/>
</dbReference>
<dbReference type="STRING" id="1423807.FD16_GL000176"/>
<dbReference type="PATRIC" id="fig|1423807.3.peg.177"/>
<accession>A0A0R1W803</accession>
<dbReference type="PANTHER" id="PTHR47505:SF1">
    <property type="entry name" value="DNA UTILIZATION PROTEIN YHGH"/>
    <property type="match status" value="1"/>
</dbReference>
<dbReference type="CDD" id="cd06223">
    <property type="entry name" value="PRTases_typeI"/>
    <property type="match status" value="1"/>
</dbReference>
<gene>
    <name evidence="3" type="ORF">FD16_GL000176</name>
</gene>
<dbReference type="InterPro" id="IPR000836">
    <property type="entry name" value="PRTase_dom"/>
</dbReference>
<comment type="caution">
    <text evidence="3">The sequence shown here is derived from an EMBL/GenBank/DDBJ whole genome shotgun (WGS) entry which is preliminary data.</text>
</comment>
<organism evidence="3 4">
    <name type="scientific">Paucilactobacillus suebicus DSM 5007 = KCTC 3549</name>
    <dbReference type="NCBI Taxonomy" id="1423807"/>
    <lineage>
        <taxon>Bacteria</taxon>
        <taxon>Bacillati</taxon>
        <taxon>Bacillota</taxon>
        <taxon>Bacilli</taxon>
        <taxon>Lactobacillales</taxon>
        <taxon>Lactobacillaceae</taxon>
        <taxon>Paucilactobacillus</taxon>
    </lineage>
</organism>
<evidence type="ECO:0000259" key="2">
    <source>
        <dbReference type="Pfam" id="PF00156"/>
    </source>
</evidence>
<dbReference type="Proteomes" id="UP000051820">
    <property type="component" value="Unassembled WGS sequence"/>
</dbReference>
<dbReference type="AlphaFoldDB" id="A0A0R1W803"/>
<reference evidence="3 4" key="1">
    <citation type="journal article" date="2015" name="Genome Announc.">
        <title>Expanding the biotechnology potential of lactobacilli through comparative genomics of 213 strains and associated genera.</title>
        <authorList>
            <person name="Sun Z."/>
            <person name="Harris H.M."/>
            <person name="McCann A."/>
            <person name="Guo C."/>
            <person name="Argimon S."/>
            <person name="Zhang W."/>
            <person name="Yang X."/>
            <person name="Jeffery I.B."/>
            <person name="Cooney J.C."/>
            <person name="Kagawa T.F."/>
            <person name="Liu W."/>
            <person name="Song Y."/>
            <person name="Salvetti E."/>
            <person name="Wrobel A."/>
            <person name="Rasinkangas P."/>
            <person name="Parkhill J."/>
            <person name="Rea M.C."/>
            <person name="O'Sullivan O."/>
            <person name="Ritari J."/>
            <person name="Douillard F.P."/>
            <person name="Paul Ross R."/>
            <person name="Yang R."/>
            <person name="Briner A.E."/>
            <person name="Felis G.E."/>
            <person name="de Vos W.M."/>
            <person name="Barrangou R."/>
            <person name="Klaenhammer T.R."/>
            <person name="Caufield P.W."/>
            <person name="Cui Y."/>
            <person name="Zhang H."/>
            <person name="O'Toole P.W."/>
        </authorList>
    </citation>
    <scope>NUCLEOTIDE SEQUENCE [LARGE SCALE GENOMIC DNA]</scope>
    <source>
        <strain evidence="3 4">DSM 5007</strain>
    </source>
</reference>
<name>A0A0R1W803_9LACO</name>
<protein>
    <submittedName>
        <fullName evidence="3">Amidophosphoribosyltransferase-like protein</fullName>
    </submittedName>
</protein>
<keyword evidence="3" id="KW-0808">Transferase</keyword>
<dbReference type="SUPFAM" id="SSF53271">
    <property type="entry name" value="PRTase-like"/>
    <property type="match status" value="1"/>
</dbReference>
<dbReference type="GO" id="GO:0016757">
    <property type="term" value="F:glycosyltransferase activity"/>
    <property type="evidence" value="ECO:0007669"/>
    <property type="project" value="UniProtKB-KW"/>
</dbReference>
<feature type="domain" description="Phosphoribosyltransferase" evidence="2">
    <location>
        <begin position="162"/>
        <end position="224"/>
    </location>
</feature>
<dbReference type="PANTHER" id="PTHR47505">
    <property type="entry name" value="DNA UTILIZATION PROTEIN YHGH"/>
    <property type="match status" value="1"/>
</dbReference>
<dbReference type="InterPro" id="IPR029057">
    <property type="entry name" value="PRTase-like"/>
</dbReference>
<comment type="similarity">
    <text evidence="1">Belongs to the ComF/GntX family.</text>
</comment>
<keyword evidence="3" id="KW-0328">Glycosyltransferase</keyword>